<accession>A0ABV6FUC4</accession>
<reference evidence="1 2" key="1">
    <citation type="submission" date="2024-09" db="EMBL/GenBank/DDBJ databases">
        <authorList>
            <person name="Sun Q."/>
            <person name="Mori K."/>
        </authorList>
    </citation>
    <scope>NUCLEOTIDE SEQUENCE [LARGE SCALE GENOMIC DNA]</scope>
    <source>
        <strain evidence="1 2">CCM 7650</strain>
    </source>
</reference>
<proteinExistence type="predicted"/>
<dbReference type="RefSeq" id="WP_382387964.1">
    <property type="nucleotide sequence ID" value="NZ_JBHLWI010000035.1"/>
</dbReference>
<evidence type="ECO:0000313" key="1">
    <source>
        <dbReference type="EMBL" id="MFC0263478.1"/>
    </source>
</evidence>
<dbReference type="Proteomes" id="UP001589797">
    <property type="component" value="Unassembled WGS sequence"/>
</dbReference>
<keyword evidence="2" id="KW-1185">Reference proteome</keyword>
<gene>
    <name evidence="1" type="ORF">ACFFIP_12375</name>
</gene>
<evidence type="ECO:0000313" key="2">
    <source>
        <dbReference type="Proteomes" id="UP001589797"/>
    </source>
</evidence>
<organism evidence="1 2">
    <name type="scientific">Fontibacter flavus</name>
    <dbReference type="NCBI Taxonomy" id="654838"/>
    <lineage>
        <taxon>Bacteria</taxon>
        <taxon>Pseudomonadati</taxon>
        <taxon>Bacteroidota</taxon>
        <taxon>Cytophagia</taxon>
        <taxon>Cytophagales</taxon>
        <taxon>Cyclobacteriaceae</taxon>
        <taxon>Fontibacter</taxon>
    </lineage>
</organism>
<protein>
    <recommendedName>
        <fullName evidence="3">Acetyltransferase (GNAT) domain-containing protein</fullName>
    </recommendedName>
</protein>
<comment type="caution">
    <text evidence="1">The sequence shown here is derived from an EMBL/GenBank/DDBJ whole genome shotgun (WGS) entry which is preliminary data.</text>
</comment>
<dbReference type="SUPFAM" id="SSF55729">
    <property type="entry name" value="Acyl-CoA N-acyltransferases (Nat)"/>
    <property type="match status" value="1"/>
</dbReference>
<sequence length="332" mass="37703">MLALSEFILSKDLQYSIKPYQSDLKKDWDMVLDNSINGTFLHRREFIEYHGDRFEDASLVIYHEDIPVAIFPAEKEGNSIFSHRGLTYAGWILIDGLSLKDIQEVIENTQAFYQHLGIERLEVRMVPDFFAKESQKDLKIALQNAGGESVFTAVHHCTSLPFGVKDRGKKWGRKKAIANGLEIRASSDLKSFWEEILVPNLEKRHGVKPTHSLQEIKYLKSIFPDQILFYAVFSSEKMLGGAVVFSTDTTAHLQYTAALPLGKKQRCLDYLVSHLIEEEFSDKSFFNMGVSHVPETGKINQGLVNWKESFGGNPVAANTFQVIIDRNNVNDL</sequence>
<evidence type="ECO:0008006" key="3">
    <source>
        <dbReference type="Google" id="ProtNLM"/>
    </source>
</evidence>
<name>A0ABV6FUC4_9BACT</name>
<dbReference type="Gene3D" id="3.40.630.30">
    <property type="match status" value="1"/>
</dbReference>
<dbReference type="EMBL" id="JBHLWI010000035">
    <property type="protein sequence ID" value="MFC0263478.1"/>
    <property type="molecule type" value="Genomic_DNA"/>
</dbReference>
<dbReference type="InterPro" id="IPR016181">
    <property type="entry name" value="Acyl_CoA_acyltransferase"/>
</dbReference>